<gene>
    <name evidence="1" type="primary">POLX_927</name>
    <name evidence="1" type="ORF">CK203_043947</name>
</gene>
<dbReference type="Proteomes" id="UP000288805">
    <property type="component" value="Unassembled WGS sequence"/>
</dbReference>
<proteinExistence type="predicted"/>
<evidence type="ECO:0000313" key="2">
    <source>
        <dbReference type="Proteomes" id="UP000288805"/>
    </source>
</evidence>
<name>A0A438HTK8_VITVI</name>
<dbReference type="EMBL" id="QGNW01000180">
    <property type="protein sequence ID" value="RVW87797.1"/>
    <property type="molecule type" value="Genomic_DNA"/>
</dbReference>
<accession>A0A438HTK8</accession>
<evidence type="ECO:0000313" key="1">
    <source>
        <dbReference type="EMBL" id="RVW87797.1"/>
    </source>
</evidence>
<protein>
    <submittedName>
        <fullName evidence="1">Retrovirus-related Pol polyprotein from transposon TNT 1-94</fullName>
    </submittedName>
</protein>
<comment type="caution">
    <text evidence="1">The sequence shown here is derived from an EMBL/GenBank/DDBJ whole genome shotgun (WGS) entry which is preliminary data.</text>
</comment>
<sequence>MRITRDREVLKLLQEEYVKKVLSRFNMVRAKPMSTPLASHFWLSKDQSSSTKQGLIYMAEVSYASTIGSLMYVMACTRSDIAYALECHSSDKESVYHARTKHIQVRYHFIRLALEDGVLTLEKIQGNRNPVDMLTKTAMIEKLKLCVTSVGLFN</sequence>
<dbReference type="AlphaFoldDB" id="A0A438HTK8"/>
<organism evidence="1 2">
    <name type="scientific">Vitis vinifera</name>
    <name type="common">Grape</name>
    <dbReference type="NCBI Taxonomy" id="29760"/>
    <lineage>
        <taxon>Eukaryota</taxon>
        <taxon>Viridiplantae</taxon>
        <taxon>Streptophyta</taxon>
        <taxon>Embryophyta</taxon>
        <taxon>Tracheophyta</taxon>
        <taxon>Spermatophyta</taxon>
        <taxon>Magnoliopsida</taxon>
        <taxon>eudicotyledons</taxon>
        <taxon>Gunneridae</taxon>
        <taxon>Pentapetalae</taxon>
        <taxon>rosids</taxon>
        <taxon>Vitales</taxon>
        <taxon>Vitaceae</taxon>
        <taxon>Viteae</taxon>
        <taxon>Vitis</taxon>
    </lineage>
</organism>
<reference evidence="1 2" key="1">
    <citation type="journal article" date="2018" name="PLoS Genet.">
        <title>Population sequencing reveals clonal diversity and ancestral inbreeding in the grapevine cultivar Chardonnay.</title>
        <authorList>
            <person name="Roach M.J."/>
            <person name="Johnson D.L."/>
            <person name="Bohlmann J."/>
            <person name="van Vuuren H.J."/>
            <person name="Jones S.J."/>
            <person name="Pretorius I.S."/>
            <person name="Schmidt S.A."/>
            <person name="Borneman A.R."/>
        </authorList>
    </citation>
    <scope>NUCLEOTIDE SEQUENCE [LARGE SCALE GENOMIC DNA]</scope>
    <source>
        <strain evidence="2">cv. Chardonnay</strain>
        <tissue evidence="1">Leaf</tissue>
    </source>
</reference>